<dbReference type="Proteomes" id="UP001221757">
    <property type="component" value="Unassembled WGS sequence"/>
</dbReference>
<evidence type="ECO:0000313" key="3">
    <source>
        <dbReference type="Proteomes" id="UP001221757"/>
    </source>
</evidence>
<reference evidence="2" key="1">
    <citation type="submission" date="2023-03" db="EMBL/GenBank/DDBJ databases">
        <title>Massive genome expansion in bonnet fungi (Mycena s.s.) driven by repeated elements and novel gene families across ecological guilds.</title>
        <authorList>
            <consortium name="Lawrence Berkeley National Laboratory"/>
            <person name="Harder C.B."/>
            <person name="Miyauchi S."/>
            <person name="Viragh M."/>
            <person name="Kuo A."/>
            <person name="Thoen E."/>
            <person name="Andreopoulos B."/>
            <person name="Lu D."/>
            <person name="Skrede I."/>
            <person name="Drula E."/>
            <person name="Henrissat B."/>
            <person name="Morin E."/>
            <person name="Kohler A."/>
            <person name="Barry K."/>
            <person name="LaButti K."/>
            <person name="Morin E."/>
            <person name="Salamov A."/>
            <person name="Lipzen A."/>
            <person name="Mereny Z."/>
            <person name="Hegedus B."/>
            <person name="Baldrian P."/>
            <person name="Stursova M."/>
            <person name="Weitz H."/>
            <person name="Taylor A."/>
            <person name="Grigoriev I.V."/>
            <person name="Nagy L.G."/>
            <person name="Martin F."/>
            <person name="Kauserud H."/>
        </authorList>
    </citation>
    <scope>NUCLEOTIDE SEQUENCE</scope>
    <source>
        <strain evidence="2">CBHHK067</strain>
    </source>
</reference>
<proteinExistence type="predicted"/>
<comment type="caution">
    <text evidence="2">The sequence shown here is derived from an EMBL/GenBank/DDBJ whole genome shotgun (WGS) entry which is preliminary data.</text>
</comment>
<accession>A0AAD7G809</accession>
<feature type="compositionally biased region" description="Polar residues" evidence="1">
    <location>
        <begin position="13"/>
        <end position="22"/>
    </location>
</feature>
<gene>
    <name evidence="2" type="ORF">B0H17DRAFT_1140243</name>
</gene>
<keyword evidence="3" id="KW-1185">Reference proteome</keyword>
<organism evidence="2 3">
    <name type="scientific">Mycena rosella</name>
    <name type="common">Pink bonnet</name>
    <name type="synonym">Agaricus rosellus</name>
    <dbReference type="NCBI Taxonomy" id="1033263"/>
    <lineage>
        <taxon>Eukaryota</taxon>
        <taxon>Fungi</taxon>
        <taxon>Dikarya</taxon>
        <taxon>Basidiomycota</taxon>
        <taxon>Agaricomycotina</taxon>
        <taxon>Agaricomycetes</taxon>
        <taxon>Agaricomycetidae</taxon>
        <taxon>Agaricales</taxon>
        <taxon>Marasmiineae</taxon>
        <taxon>Mycenaceae</taxon>
        <taxon>Mycena</taxon>
    </lineage>
</organism>
<dbReference type="EMBL" id="JARKIE010000148">
    <property type="protein sequence ID" value="KAJ7675479.1"/>
    <property type="molecule type" value="Genomic_DNA"/>
</dbReference>
<evidence type="ECO:0000256" key="1">
    <source>
        <dbReference type="SAM" id="MobiDB-lite"/>
    </source>
</evidence>
<dbReference type="AlphaFoldDB" id="A0AAD7G809"/>
<name>A0AAD7G809_MYCRO</name>
<feature type="region of interest" description="Disordered" evidence="1">
    <location>
        <begin position="1"/>
        <end position="23"/>
    </location>
</feature>
<protein>
    <submittedName>
        <fullName evidence="2">Uncharacterized protein</fullName>
    </submittedName>
</protein>
<evidence type="ECO:0000313" key="2">
    <source>
        <dbReference type="EMBL" id="KAJ7675479.1"/>
    </source>
</evidence>
<sequence>MAKPLSIPGISARETNTGSGSHFTRRLKRRVNDELTGIFKFKIPVWQNDFRSRRDERLRRRESGTEPVTLIFPLVLARVHDATTGLFVVETGSEMVDFFCGDIDLEGCREVGTEDGRAVSISKIRISLLAKKVALAREDFVGAVSLKEISSADMCVEDLGLRSRADGSKPLDMPARLVTMFPDGHKRAVNKLVYGVGYPFP</sequence>